<gene>
    <name evidence="2" type="ORF">CWI39_3352p0010</name>
</gene>
<dbReference type="AlphaFoldDB" id="A0A4Q9KR35"/>
<dbReference type="VEuPathDB" id="MicrosporidiaDB:CWI36_0979p0010"/>
<organism evidence="2 3">
    <name type="scientific">Hamiltosporidium magnivora</name>
    <dbReference type="NCBI Taxonomy" id="148818"/>
    <lineage>
        <taxon>Eukaryota</taxon>
        <taxon>Fungi</taxon>
        <taxon>Fungi incertae sedis</taxon>
        <taxon>Microsporidia</taxon>
        <taxon>Dubosqiidae</taxon>
        <taxon>Hamiltosporidium</taxon>
    </lineage>
</organism>
<feature type="compositionally biased region" description="Basic and acidic residues" evidence="1">
    <location>
        <begin position="324"/>
        <end position="333"/>
    </location>
</feature>
<evidence type="ECO:0000313" key="3">
    <source>
        <dbReference type="Proteomes" id="UP000293045"/>
    </source>
</evidence>
<dbReference type="Proteomes" id="UP000293045">
    <property type="component" value="Unassembled WGS sequence"/>
</dbReference>
<feature type="region of interest" description="Disordered" evidence="1">
    <location>
        <begin position="301"/>
        <end position="334"/>
    </location>
</feature>
<feature type="compositionally biased region" description="Low complexity" evidence="1">
    <location>
        <begin position="301"/>
        <end position="323"/>
    </location>
</feature>
<evidence type="ECO:0000256" key="1">
    <source>
        <dbReference type="SAM" id="MobiDB-lite"/>
    </source>
</evidence>
<evidence type="ECO:0000313" key="2">
    <source>
        <dbReference type="EMBL" id="TBT96865.1"/>
    </source>
</evidence>
<accession>A0A4Q9KR35</accession>
<proteinExistence type="predicted"/>
<feature type="non-terminal residue" evidence="2">
    <location>
        <position position="1"/>
    </location>
</feature>
<reference evidence="2 3" key="1">
    <citation type="submission" date="2017-12" db="EMBL/GenBank/DDBJ databases">
        <authorList>
            <person name="Pombert J.-F."/>
            <person name="Haag K.L."/>
            <person name="Ebert D."/>
        </authorList>
    </citation>
    <scope>NUCLEOTIDE SEQUENCE [LARGE SCALE GENOMIC DNA]</scope>
    <source>
        <strain evidence="2">IL-BN-2</strain>
    </source>
</reference>
<comment type="caution">
    <text evidence="2">The sequence shown here is derived from an EMBL/GenBank/DDBJ whole genome shotgun (WGS) entry which is preliminary data.</text>
</comment>
<dbReference type="EMBL" id="PIXR01003352">
    <property type="protein sequence ID" value="TBT96865.1"/>
    <property type="molecule type" value="Genomic_DNA"/>
</dbReference>
<dbReference type="VEuPathDB" id="MicrosporidiaDB:CWI39_3352p0010"/>
<name>A0A4Q9KR35_9MICR</name>
<sequence length="420" mass="48662">NIDSNIDSNNYIDSNRNIDSNNTNNNYSNSNTNTNNTNQTINNTNPNNNNIIFKVELSYTDIDKYIALDISNNVIDIYILLRVLPRIYISSNSYVGNPNTGNLYTGNTGNLYTGNPYTGNTNNNLYTSNPYTNYTNNNNTNNYTNNNNNNYTNNKFTTLHKKLQLFDTLDWRRVSIKEVPFIKERYDIKIQIDCYNKENKNIINKIIEEKRKIPFNTQESEFIFYTLCYYSSSVYFSKVIDTGRGSIYRNMLDGNVLDGNNGRGSIYSNIDSNILEGNSNSGSGSIYRNSSIDSNRNIDSNILDSNRNSNRNIDSNRNSNIDNNIRDNKDNTRDINTNHTNTNHTNTTNHTNHTNHTNQYNHNTNHTNQYNHNTNQYNNNTKKLTCSEIRVILKDISFDNYYYLECLLSRKERFISLQLE</sequence>
<feature type="region of interest" description="Disordered" evidence="1">
    <location>
        <begin position="1"/>
        <end position="47"/>
    </location>
</feature>
<protein>
    <submittedName>
        <fullName evidence="2">Uncharacterized protein</fullName>
    </submittedName>
</protein>
<feature type="non-terminal residue" evidence="2">
    <location>
        <position position="420"/>
    </location>
</feature>